<evidence type="ECO:0008006" key="4">
    <source>
        <dbReference type="Google" id="ProtNLM"/>
    </source>
</evidence>
<feature type="compositionally biased region" description="Polar residues" evidence="1">
    <location>
        <begin position="510"/>
        <end position="520"/>
    </location>
</feature>
<evidence type="ECO:0000313" key="2">
    <source>
        <dbReference type="EMBL" id="KAG7381076.1"/>
    </source>
</evidence>
<dbReference type="CDD" id="cd00065">
    <property type="entry name" value="FYVE_like_SF"/>
    <property type="match status" value="1"/>
</dbReference>
<feature type="region of interest" description="Disordered" evidence="1">
    <location>
        <begin position="482"/>
        <end position="532"/>
    </location>
</feature>
<protein>
    <recommendedName>
        <fullName evidence="4">FYVE-type domain-containing protein</fullName>
    </recommendedName>
</protein>
<reference evidence="2" key="1">
    <citation type="submission" date="2021-02" db="EMBL/GenBank/DDBJ databases">
        <authorList>
            <person name="Palmer J.M."/>
        </authorList>
    </citation>
    <scope>NUCLEOTIDE SEQUENCE</scope>
    <source>
        <strain evidence="2">SCRP734</strain>
    </source>
</reference>
<organism evidence="2 3">
    <name type="scientific">Phytophthora pseudosyringae</name>
    <dbReference type="NCBI Taxonomy" id="221518"/>
    <lineage>
        <taxon>Eukaryota</taxon>
        <taxon>Sar</taxon>
        <taxon>Stramenopiles</taxon>
        <taxon>Oomycota</taxon>
        <taxon>Peronosporomycetes</taxon>
        <taxon>Peronosporales</taxon>
        <taxon>Peronosporaceae</taxon>
        <taxon>Phytophthora</taxon>
    </lineage>
</organism>
<feature type="compositionally biased region" description="Basic and acidic residues" evidence="1">
    <location>
        <begin position="200"/>
        <end position="216"/>
    </location>
</feature>
<keyword evidence="3" id="KW-1185">Reference proteome</keyword>
<dbReference type="PANTHER" id="PTHR43102:SF2">
    <property type="entry name" value="GAF DOMAIN-CONTAINING PROTEIN"/>
    <property type="match status" value="1"/>
</dbReference>
<dbReference type="AlphaFoldDB" id="A0A8T1VJF2"/>
<dbReference type="EMBL" id="JAGDFM010000262">
    <property type="protein sequence ID" value="KAG7381076.1"/>
    <property type="molecule type" value="Genomic_DNA"/>
</dbReference>
<comment type="caution">
    <text evidence="2">The sequence shown here is derived from an EMBL/GenBank/DDBJ whole genome shotgun (WGS) entry which is preliminary data.</text>
</comment>
<evidence type="ECO:0000256" key="1">
    <source>
        <dbReference type="SAM" id="MobiDB-lite"/>
    </source>
</evidence>
<dbReference type="OrthoDB" id="93557at2759"/>
<name>A0A8T1VJF2_9STRA</name>
<accession>A0A8T1VJF2</accession>
<proteinExistence type="predicted"/>
<dbReference type="Proteomes" id="UP000694044">
    <property type="component" value="Unassembled WGS sequence"/>
</dbReference>
<feature type="compositionally biased region" description="Basic residues" evidence="1">
    <location>
        <begin position="486"/>
        <end position="497"/>
    </location>
</feature>
<evidence type="ECO:0000313" key="3">
    <source>
        <dbReference type="Proteomes" id="UP000694044"/>
    </source>
</evidence>
<sequence>MHQQSSDSPATASVTVTAVLGASVSSSNLSAGLRKVRPSDRELFQRVQRVVAPDESVDLRGLSAQRGWKHVRAGVPGRMKMYFRALPGVSSTPPFQTRQCQVVVGGEIRARVSELLSLLRTPTESESNALLRALYGSRFIYSSLVHAVPSSERGSLLSPPLRASGGAVSGQQLMVRTVSFAHTRLHNPFKQRPLAPAPHSDSRATSDSHSSSHEHQTSGAKNEQCCYIELLTPTQNGFKITFCSLDTTDLTAGKAPPGRVIELHPVSGWLTVQPTPNDPETLRVTCQAAFPGEQPGGCDSRVAQARLLFIAKGVCRLEKVLHRRQRQLRQPRSASGRVWQTLTKPFRALGVSDEDSSEGAHHNWHCIACTQSFLPTLRKSWRRCDLCAYRVCAEPPCCSHERVAIYSRYVAPLLVCARCRECIEERDSGHQGSGHRVTSATGDIRYAGLSLRFTDQGNQLEPESELDSNILSHDQWGLVGNINSTRRSRTSSRMKRRAQSDPPPVLGLALSSSGDDNSLSAVDPEPLSGTTY</sequence>
<feature type="region of interest" description="Disordered" evidence="1">
    <location>
        <begin position="188"/>
        <end position="217"/>
    </location>
</feature>
<gene>
    <name evidence="2" type="ORF">PHYPSEUDO_006451</name>
</gene>
<dbReference type="PANTHER" id="PTHR43102">
    <property type="entry name" value="SLR1143 PROTEIN"/>
    <property type="match status" value="1"/>
</dbReference>